<dbReference type="InterPro" id="IPR055768">
    <property type="entry name" value="DUF7344"/>
</dbReference>
<dbReference type="Proteomes" id="UP000186914">
    <property type="component" value="Unassembled WGS sequence"/>
</dbReference>
<dbReference type="AlphaFoldDB" id="A0A1N6YK09"/>
<dbReference type="InterPro" id="IPR036390">
    <property type="entry name" value="WH_DNA-bd_sf"/>
</dbReference>
<evidence type="ECO:0000313" key="2">
    <source>
        <dbReference type="EMBL" id="SIR14928.1"/>
    </source>
</evidence>
<organism evidence="2 3">
    <name type="scientific">Haladaptatus litoreus</name>
    <dbReference type="NCBI Taxonomy" id="553468"/>
    <lineage>
        <taxon>Archaea</taxon>
        <taxon>Methanobacteriati</taxon>
        <taxon>Methanobacteriota</taxon>
        <taxon>Stenosarchaea group</taxon>
        <taxon>Halobacteria</taxon>
        <taxon>Halobacteriales</taxon>
        <taxon>Haladaptataceae</taxon>
        <taxon>Haladaptatus</taxon>
    </lineage>
</organism>
<reference evidence="3" key="1">
    <citation type="submission" date="2017-01" db="EMBL/GenBank/DDBJ databases">
        <authorList>
            <person name="Varghese N."/>
            <person name="Submissions S."/>
        </authorList>
    </citation>
    <scope>NUCLEOTIDE SEQUENCE [LARGE SCALE GENOMIC DNA]</scope>
    <source>
        <strain evidence="3">CGMCC 1.7737</strain>
    </source>
</reference>
<dbReference type="InterPro" id="IPR036388">
    <property type="entry name" value="WH-like_DNA-bd_sf"/>
</dbReference>
<feature type="domain" description="DUF7344" evidence="1">
    <location>
        <begin position="11"/>
        <end position="81"/>
    </location>
</feature>
<dbReference type="Pfam" id="PF24035">
    <property type="entry name" value="DUF7344"/>
    <property type="match status" value="1"/>
</dbReference>
<name>A0A1N6YK09_9EURY</name>
<dbReference type="EMBL" id="FTNO01000001">
    <property type="protein sequence ID" value="SIR14928.1"/>
    <property type="molecule type" value="Genomic_DNA"/>
</dbReference>
<dbReference type="OrthoDB" id="247722at2157"/>
<gene>
    <name evidence="2" type="ORF">SAMN05421858_1604</name>
</gene>
<dbReference type="SUPFAM" id="SSF46785">
    <property type="entry name" value="Winged helix' DNA-binding domain"/>
    <property type="match status" value="1"/>
</dbReference>
<protein>
    <recommendedName>
        <fullName evidence="1">DUF7344 domain-containing protein</fullName>
    </recommendedName>
</protein>
<keyword evidence="3" id="KW-1185">Reference proteome</keyword>
<dbReference type="RefSeq" id="WP_076429468.1">
    <property type="nucleotide sequence ID" value="NZ_FTNO01000001.1"/>
</dbReference>
<evidence type="ECO:0000259" key="1">
    <source>
        <dbReference type="Pfam" id="PF24035"/>
    </source>
</evidence>
<evidence type="ECO:0000313" key="3">
    <source>
        <dbReference type="Proteomes" id="UP000186914"/>
    </source>
</evidence>
<sequence>MDDKLTTDEIFDVLGHSHRRHALTALLDCDGKATMTELVEKTSNRIETAPERIEVGLHHSHLPRLEGMGVVEYDTDTNVVQLTDTASELKPFVELTDE</sequence>
<accession>A0A1N6YK09</accession>
<dbReference type="Gene3D" id="1.10.10.10">
    <property type="entry name" value="Winged helix-like DNA-binding domain superfamily/Winged helix DNA-binding domain"/>
    <property type="match status" value="1"/>
</dbReference>
<proteinExistence type="predicted"/>